<sequence>SGPCLRFVLLYSPLGRVLELVGSAFLLHLLGEVGAAPRAWRRRRRRRRGSLGRRRRRRALVQGTCKQIVRPWPPEKKQRLPNRHHLVVHLSLLGWL</sequence>
<accession>A0A5J9V888</accession>
<comment type="caution">
    <text evidence="2">The sequence shown here is derived from an EMBL/GenBank/DDBJ whole genome shotgun (WGS) entry which is preliminary data.</text>
</comment>
<dbReference type="EMBL" id="RWGY01000011">
    <property type="protein sequence ID" value="TVU31681.1"/>
    <property type="molecule type" value="Genomic_DNA"/>
</dbReference>
<feature type="non-terminal residue" evidence="2">
    <location>
        <position position="1"/>
    </location>
</feature>
<keyword evidence="1" id="KW-1133">Transmembrane helix</keyword>
<keyword evidence="3" id="KW-1185">Reference proteome</keyword>
<organism evidence="2 3">
    <name type="scientific">Eragrostis curvula</name>
    <name type="common">weeping love grass</name>
    <dbReference type="NCBI Taxonomy" id="38414"/>
    <lineage>
        <taxon>Eukaryota</taxon>
        <taxon>Viridiplantae</taxon>
        <taxon>Streptophyta</taxon>
        <taxon>Embryophyta</taxon>
        <taxon>Tracheophyta</taxon>
        <taxon>Spermatophyta</taxon>
        <taxon>Magnoliopsida</taxon>
        <taxon>Liliopsida</taxon>
        <taxon>Poales</taxon>
        <taxon>Poaceae</taxon>
        <taxon>PACMAD clade</taxon>
        <taxon>Chloridoideae</taxon>
        <taxon>Eragrostideae</taxon>
        <taxon>Eragrostidinae</taxon>
        <taxon>Eragrostis</taxon>
    </lineage>
</organism>
<name>A0A5J9V888_9POAL</name>
<gene>
    <name evidence="2" type="ORF">EJB05_23379</name>
</gene>
<feature type="transmembrane region" description="Helical" evidence="1">
    <location>
        <begin position="20"/>
        <end position="40"/>
    </location>
</feature>
<protein>
    <submittedName>
        <fullName evidence="2">Uncharacterized protein</fullName>
    </submittedName>
</protein>
<dbReference type="Proteomes" id="UP000324897">
    <property type="component" value="Chromosome 1"/>
</dbReference>
<keyword evidence="1" id="KW-0812">Transmembrane</keyword>
<evidence type="ECO:0000256" key="1">
    <source>
        <dbReference type="SAM" id="Phobius"/>
    </source>
</evidence>
<reference evidence="2 3" key="1">
    <citation type="journal article" date="2019" name="Sci. Rep.">
        <title>A high-quality genome of Eragrostis curvula grass provides insights into Poaceae evolution and supports new strategies to enhance forage quality.</title>
        <authorList>
            <person name="Carballo J."/>
            <person name="Santos B.A.C.M."/>
            <person name="Zappacosta D."/>
            <person name="Garbus I."/>
            <person name="Selva J.P."/>
            <person name="Gallo C.A."/>
            <person name="Diaz A."/>
            <person name="Albertini E."/>
            <person name="Caccamo M."/>
            <person name="Echenique V."/>
        </authorList>
    </citation>
    <scope>NUCLEOTIDE SEQUENCE [LARGE SCALE GENOMIC DNA]</scope>
    <source>
        <strain evidence="3">cv. Victoria</strain>
        <tissue evidence="2">Leaf</tissue>
    </source>
</reference>
<dbReference type="Gramene" id="TVU31681">
    <property type="protein sequence ID" value="TVU31681"/>
    <property type="gene ID" value="EJB05_23379"/>
</dbReference>
<keyword evidence="1" id="KW-0472">Membrane</keyword>
<evidence type="ECO:0000313" key="2">
    <source>
        <dbReference type="EMBL" id="TVU31681.1"/>
    </source>
</evidence>
<proteinExistence type="predicted"/>
<dbReference type="AlphaFoldDB" id="A0A5J9V888"/>
<evidence type="ECO:0000313" key="3">
    <source>
        <dbReference type="Proteomes" id="UP000324897"/>
    </source>
</evidence>